<dbReference type="AlphaFoldDB" id="A0A0A8YXJ7"/>
<evidence type="ECO:0000313" key="2">
    <source>
        <dbReference type="EMBL" id="JAD30103.1"/>
    </source>
</evidence>
<organism evidence="2">
    <name type="scientific">Arundo donax</name>
    <name type="common">Giant reed</name>
    <name type="synonym">Donax arundinaceus</name>
    <dbReference type="NCBI Taxonomy" id="35708"/>
    <lineage>
        <taxon>Eukaryota</taxon>
        <taxon>Viridiplantae</taxon>
        <taxon>Streptophyta</taxon>
        <taxon>Embryophyta</taxon>
        <taxon>Tracheophyta</taxon>
        <taxon>Spermatophyta</taxon>
        <taxon>Magnoliopsida</taxon>
        <taxon>Liliopsida</taxon>
        <taxon>Poales</taxon>
        <taxon>Poaceae</taxon>
        <taxon>PACMAD clade</taxon>
        <taxon>Arundinoideae</taxon>
        <taxon>Arundineae</taxon>
        <taxon>Arundo</taxon>
    </lineage>
</organism>
<protein>
    <submittedName>
        <fullName evidence="2">Uncharacterized protein</fullName>
    </submittedName>
</protein>
<name>A0A0A8YXJ7_ARUDO</name>
<proteinExistence type="predicted"/>
<dbReference type="EMBL" id="GBRH01267792">
    <property type="protein sequence ID" value="JAD30103.1"/>
    <property type="molecule type" value="Transcribed_RNA"/>
</dbReference>
<reference evidence="2" key="2">
    <citation type="journal article" date="2015" name="Data Brief">
        <title>Shoot transcriptome of the giant reed, Arundo donax.</title>
        <authorList>
            <person name="Barrero R.A."/>
            <person name="Guerrero F.D."/>
            <person name="Moolhuijzen P."/>
            <person name="Goolsby J.A."/>
            <person name="Tidwell J."/>
            <person name="Bellgard S.E."/>
            <person name="Bellgard M.I."/>
        </authorList>
    </citation>
    <scope>NUCLEOTIDE SEQUENCE</scope>
    <source>
        <tissue evidence="2">Shoot tissue taken approximately 20 cm above the soil surface</tissue>
    </source>
</reference>
<accession>A0A0A8YXJ7</accession>
<feature type="compositionally biased region" description="Basic and acidic residues" evidence="1">
    <location>
        <begin position="1"/>
        <end position="10"/>
    </location>
</feature>
<evidence type="ECO:0000256" key="1">
    <source>
        <dbReference type="SAM" id="MobiDB-lite"/>
    </source>
</evidence>
<sequence length="55" mass="6387">MRAWSWERQRAVRQRPRRVATGGDVRAAKGEARASQAAAKRARRASSLWRPRRMI</sequence>
<feature type="region of interest" description="Disordered" evidence="1">
    <location>
        <begin position="1"/>
        <end position="55"/>
    </location>
</feature>
<reference evidence="2" key="1">
    <citation type="submission" date="2014-09" db="EMBL/GenBank/DDBJ databases">
        <authorList>
            <person name="Magalhaes I.L.F."/>
            <person name="Oliveira U."/>
            <person name="Santos F.R."/>
            <person name="Vidigal T.H.D.A."/>
            <person name="Brescovit A.D."/>
            <person name="Santos A.J."/>
        </authorList>
    </citation>
    <scope>NUCLEOTIDE SEQUENCE</scope>
    <source>
        <tissue evidence="2">Shoot tissue taken approximately 20 cm above the soil surface</tissue>
    </source>
</reference>
<feature type="compositionally biased region" description="Basic residues" evidence="1">
    <location>
        <begin position="40"/>
        <end position="55"/>
    </location>
</feature>